<dbReference type="GO" id="GO:0000908">
    <property type="term" value="F:taurine dioxygenase activity"/>
    <property type="evidence" value="ECO:0007669"/>
    <property type="project" value="TreeGrafter"/>
</dbReference>
<keyword evidence="3 7" id="KW-0223">Dioxygenase</keyword>
<accession>A0A261VJC0</accession>
<dbReference type="GO" id="GO:0006790">
    <property type="term" value="P:sulfur compound metabolic process"/>
    <property type="evidence" value="ECO:0007669"/>
    <property type="project" value="TreeGrafter"/>
</dbReference>
<sequence>MEVVESGYSLGARVEGLDLSRPLPPATFRAVEQLLGRHGVLSFPRQTLTPAQLKAYAQQFGTLEVNVANNYQEPGLPEVMILSNKLQDGKPIGLADAGQDWHTDMSYSNMIAFANILYGIEIPFRDGEPLGCTEFCNMHAAYDELPDSLKARLDGMTVLHDFNKFWERMRQEKGSTRPPLTEAQRRAKPPVSHPVFLTHPITGRKVLYANPGYSVRINELPPDESERTLEFLFRHQLQEKFRYRHRWSVGDVLMWDNMGTIHNAVADYAPHEHRLIKRCQVMADRYFGRAAP</sequence>
<dbReference type="EMBL" id="NEVT01000007">
    <property type="protein sequence ID" value="OZI73700.1"/>
    <property type="molecule type" value="Genomic_DNA"/>
</dbReference>
<evidence type="ECO:0000259" key="6">
    <source>
        <dbReference type="Pfam" id="PF02668"/>
    </source>
</evidence>
<dbReference type="Proteomes" id="UP000215633">
    <property type="component" value="Unassembled WGS sequence"/>
</dbReference>
<dbReference type="Gene3D" id="3.60.130.10">
    <property type="entry name" value="Clavaminate synthase-like"/>
    <property type="match status" value="1"/>
</dbReference>
<dbReference type="InterPro" id="IPR042098">
    <property type="entry name" value="TauD-like_sf"/>
</dbReference>
<keyword evidence="8" id="KW-1185">Reference proteome</keyword>
<reference evidence="8" key="1">
    <citation type="submission" date="2017-05" db="EMBL/GenBank/DDBJ databases">
        <title>Complete and WGS of Bordetella genogroups.</title>
        <authorList>
            <person name="Spilker T."/>
            <person name="Lipuma J."/>
        </authorList>
    </citation>
    <scope>NUCLEOTIDE SEQUENCE [LARGE SCALE GENOMIC DNA]</scope>
    <source>
        <strain evidence="8">AU8256</strain>
    </source>
</reference>
<feature type="domain" description="TauD/TfdA-like" evidence="6">
    <location>
        <begin position="10"/>
        <end position="279"/>
    </location>
</feature>
<dbReference type="PANTHER" id="PTHR30468:SF1">
    <property type="entry name" value="ALPHA-KETOGLUTARATE-DEPENDENT SULFONATE DIOXYGENASE"/>
    <property type="match status" value="1"/>
</dbReference>
<dbReference type="RefSeq" id="WP_094807426.1">
    <property type="nucleotide sequence ID" value="NZ_NEVT01000007.1"/>
</dbReference>
<evidence type="ECO:0000256" key="2">
    <source>
        <dbReference type="ARBA" id="ARBA00022723"/>
    </source>
</evidence>
<keyword evidence="5" id="KW-0408">Iron</keyword>
<dbReference type="SUPFAM" id="SSF51197">
    <property type="entry name" value="Clavaminate synthase-like"/>
    <property type="match status" value="1"/>
</dbReference>
<keyword evidence="4" id="KW-0560">Oxidoreductase</keyword>
<evidence type="ECO:0000256" key="4">
    <source>
        <dbReference type="ARBA" id="ARBA00023002"/>
    </source>
</evidence>
<dbReference type="AlphaFoldDB" id="A0A261VJC0"/>
<dbReference type="Pfam" id="PF02668">
    <property type="entry name" value="TauD"/>
    <property type="match status" value="1"/>
</dbReference>
<proteinExistence type="inferred from homology"/>
<keyword evidence="2" id="KW-0479">Metal-binding</keyword>
<gene>
    <name evidence="7" type="ORF">CAL24_17780</name>
</gene>
<dbReference type="GO" id="GO:0005737">
    <property type="term" value="C:cytoplasm"/>
    <property type="evidence" value="ECO:0007669"/>
    <property type="project" value="TreeGrafter"/>
</dbReference>
<evidence type="ECO:0000256" key="3">
    <source>
        <dbReference type="ARBA" id="ARBA00022964"/>
    </source>
</evidence>
<evidence type="ECO:0000313" key="7">
    <source>
        <dbReference type="EMBL" id="OZI73700.1"/>
    </source>
</evidence>
<comment type="caution">
    <text evidence="7">The sequence shown here is derived from an EMBL/GenBank/DDBJ whole genome shotgun (WGS) entry which is preliminary data.</text>
</comment>
<comment type="similarity">
    <text evidence="1">Belongs to the TfdA dioxygenase family.</text>
</comment>
<dbReference type="InterPro" id="IPR051323">
    <property type="entry name" value="AtsK-like"/>
</dbReference>
<evidence type="ECO:0000313" key="8">
    <source>
        <dbReference type="Proteomes" id="UP000215633"/>
    </source>
</evidence>
<name>A0A261VJC0_9BORD</name>
<dbReference type="PANTHER" id="PTHR30468">
    <property type="entry name" value="ALPHA-KETOGLUTARATE-DEPENDENT SULFONATE DIOXYGENASE"/>
    <property type="match status" value="1"/>
</dbReference>
<organism evidence="7 8">
    <name type="scientific">Bordetella genomosp. 2</name>
    <dbReference type="NCBI Taxonomy" id="1983456"/>
    <lineage>
        <taxon>Bacteria</taxon>
        <taxon>Pseudomonadati</taxon>
        <taxon>Pseudomonadota</taxon>
        <taxon>Betaproteobacteria</taxon>
        <taxon>Burkholderiales</taxon>
        <taxon>Alcaligenaceae</taxon>
        <taxon>Bordetella</taxon>
    </lineage>
</organism>
<evidence type="ECO:0000256" key="5">
    <source>
        <dbReference type="ARBA" id="ARBA00023004"/>
    </source>
</evidence>
<dbReference type="InterPro" id="IPR003819">
    <property type="entry name" value="TauD/TfdA-like"/>
</dbReference>
<evidence type="ECO:0000256" key="1">
    <source>
        <dbReference type="ARBA" id="ARBA00005896"/>
    </source>
</evidence>
<protein>
    <submittedName>
        <fullName evidence="7">Taurine dioxygenase</fullName>
    </submittedName>
</protein>
<dbReference type="GO" id="GO:0046872">
    <property type="term" value="F:metal ion binding"/>
    <property type="evidence" value="ECO:0007669"/>
    <property type="project" value="UniProtKB-KW"/>
</dbReference>